<proteinExistence type="predicted"/>
<reference evidence="2 3" key="1">
    <citation type="submission" date="2016-01" db="EMBL/GenBank/DDBJ databases">
        <title>The draft genome sequence of Aquimarina sp. RZW4-3-2.</title>
        <authorList>
            <person name="Wang Y."/>
        </authorList>
    </citation>
    <scope>NUCLEOTIDE SEQUENCE [LARGE SCALE GENOMIC DNA]</scope>
    <source>
        <strain evidence="2 3">RZW4-3-2</strain>
    </source>
</reference>
<keyword evidence="3" id="KW-1185">Reference proteome</keyword>
<dbReference type="Proteomes" id="UP000076715">
    <property type="component" value="Unassembled WGS sequence"/>
</dbReference>
<feature type="domain" description="T6SS immunity protein Tdi1 C-terminal" evidence="1">
    <location>
        <begin position="51"/>
        <end position="124"/>
    </location>
</feature>
<name>A0A162CTH5_9FLAO</name>
<comment type="caution">
    <text evidence="2">The sequence shown here is derived from an EMBL/GenBank/DDBJ whole genome shotgun (WGS) entry which is preliminary data.</text>
</comment>
<sequence length="146" mass="16737">MIAEINNSWNWKGFTAIEVIRTNEFGNIIFKTDKNEYWRLCPEEISCEKVANNESEFIKISSASEFIEDWEMTNLVKIAKGQLGELEHDQKYCLKLAAVIGGQYEKSNLGKISFSKLISLSGDLGFQIKDLKDGQKIKMEVKHLKK</sequence>
<evidence type="ECO:0000313" key="3">
    <source>
        <dbReference type="Proteomes" id="UP000076715"/>
    </source>
</evidence>
<dbReference type="STRING" id="1642818.AWE51_00375"/>
<dbReference type="RefSeq" id="WP_066308770.1">
    <property type="nucleotide sequence ID" value="NZ_CANLSS010000032.1"/>
</dbReference>
<gene>
    <name evidence="2" type="ORF">AWE51_00375</name>
</gene>
<dbReference type="Pfam" id="PF08906">
    <property type="entry name" value="T6SS_Tdi1_C"/>
    <property type="match status" value="1"/>
</dbReference>
<dbReference type="AlphaFoldDB" id="A0A162CTH5"/>
<dbReference type="OrthoDB" id="8683979at2"/>
<accession>A0A162CTH5</accession>
<protein>
    <recommendedName>
        <fullName evidence="1">T6SS immunity protein Tdi1 C-terminal domain-containing protein</fullName>
    </recommendedName>
</protein>
<dbReference type="EMBL" id="LQRT01000002">
    <property type="protein sequence ID" value="KZS41934.1"/>
    <property type="molecule type" value="Genomic_DNA"/>
</dbReference>
<evidence type="ECO:0000259" key="1">
    <source>
        <dbReference type="Pfam" id="PF08906"/>
    </source>
</evidence>
<dbReference type="InterPro" id="IPR015002">
    <property type="entry name" value="T6SS_Tdi1_C"/>
</dbReference>
<organism evidence="2 3">
    <name type="scientific">Aquimarina aggregata</name>
    <dbReference type="NCBI Taxonomy" id="1642818"/>
    <lineage>
        <taxon>Bacteria</taxon>
        <taxon>Pseudomonadati</taxon>
        <taxon>Bacteroidota</taxon>
        <taxon>Flavobacteriia</taxon>
        <taxon>Flavobacteriales</taxon>
        <taxon>Flavobacteriaceae</taxon>
        <taxon>Aquimarina</taxon>
    </lineage>
</organism>
<evidence type="ECO:0000313" key="2">
    <source>
        <dbReference type="EMBL" id="KZS41934.1"/>
    </source>
</evidence>